<evidence type="ECO:0000313" key="3">
    <source>
        <dbReference type="Proteomes" id="UP000054632"/>
    </source>
</evidence>
<dbReference type="AlphaFoldDB" id="A0A0V1EYV4"/>
<evidence type="ECO:0000313" key="2">
    <source>
        <dbReference type="EMBL" id="KRZ45619.1"/>
    </source>
</evidence>
<proteinExistence type="predicted"/>
<dbReference type="EMBL" id="JYDV01000002">
    <property type="protein sequence ID" value="KRZ45621.1"/>
    <property type="molecule type" value="Genomic_DNA"/>
</dbReference>
<evidence type="ECO:0008006" key="5">
    <source>
        <dbReference type="Google" id="ProtNLM"/>
    </source>
</evidence>
<gene>
    <name evidence="1" type="ORF">T4A_13582</name>
    <name evidence="2" type="ORF">T4C_3078</name>
</gene>
<dbReference type="EMBL" id="JYDR01000002">
    <property type="protein sequence ID" value="KRY79014.1"/>
    <property type="molecule type" value="Genomic_DNA"/>
</dbReference>
<sequence>MEMNEGRVHLLKHTKFEDKQWVCDYVRSGCRGAVYTNLEVSTVLRSTPYSGTCTADEYVLYKIEKRNTLNRRAEEERMYGEECSSARPVWKLLRLNIQKEENLRDLAGHSVCCMDGTFKIVPEWYLLLRRDLPTYHEIFDNLMLKAGLSLSRKRWFTIFKLSLSLWCRHRSQTFRYRAASSLLPSSSAERGWQNLDCQLNT</sequence>
<dbReference type="EMBL" id="JYDR01000002">
    <property type="protein sequence ID" value="KRY79017.1"/>
    <property type="molecule type" value="Genomic_DNA"/>
</dbReference>
<dbReference type="EMBL" id="JYDV01000002">
    <property type="protein sequence ID" value="KRZ45619.1"/>
    <property type="molecule type" value="Genomic_DNA"/>
</dbReference>
<organism evidence="1 3">
    <name type="scientific">Trichinella pseudospiralis</name>
    <name type="common">Parasitic roundworm</name>
    <dbReference type="NCBI Taxonomy" id="6337"/>
    <lineage>
        <taxon>Eukaryota</taxon>
        <taxon>Metazoa</taxon>
        <taxon>Ecdysozoa</taxon>
        <taxon>Nematoda</taxon>
        <taxon>Enoplea</taxon>
        <taxon>Dorylaimia</taxon>
        <taxon>Trichinellida</taxon>
        <taxon>Trichinellidae</taxon>
        <taxon>Trichinella</taxon>
    </lineage>
</organism>
<accession>A0A0V1EYV4</accession>
<comment type="caution">
    <text evidence="1">The sequence shown here is derived from an EMBL/GenBank/DDBJ whole genome shotgun (WGS) entry which is preliminary data.</text>
</comment>
<dbReference type="Proteomes" id="UP000054632">
    <property type="component" value="Unassembled WGS sequence"/>
</dbReference>
<reference evidence="3 4" key="1">
    <citation type="submission" date="2015-01" db="EMBL/GenBank/DDBJ databases">
        <title>Evolution of Trichinella species and genotypes.</title>
        <authorList>
            <person name="Korhonen P.K."/>
            <person name="Edoardo P."/>
            <person name="Giuseppe L.R."/>
            <person name="Gasser R.B."/>
        </authorList>
    </citation>
    <scope>NUCLEOTIDE SEQUENCE [LARGE SCALE GENOMIC DNA]</scope>
    <source>
        <strain evidence="1">ISS13</strain>
        <strain evidence="2">ISS176</strain>
    </source>
</reference>
<name>A0A0V1EYV4_TRIPS</name>
<protein>
    <recommendedName>
        <fullName evidence="5">FLYWCH-type domain-containing protein</fullName>
    </recommendedName>
</protein>
<evidence type="ECO:0000313" key="1">
    <source>
        <dbReference type="EMBL" id="KRY79017.1"/>
    </source>
</evidence>
<dbReference type="Proteomes" id="UP000054826">
    <property type="component" value="Unassembled WGS sequence"/>
</dbReference>
<evidence type="ECO:0000313" key="4">
    <source>
        <dbReference type="Proteomes" id="UP000054826"/>
    </source>
</evidence>